<dbReference type="GO" id="GO:0042973">
    <property type="term" value="F:glucan endo-1,3-beta-D-glucosidase activity"/>
    <property type="evidence" value="ECO:0007669"/>
    <property type="project" value="UniProtKB-EC"/>
</dbReference>
<sequence>MQSSHSYIYIYINEILGIVRWQKWSTWFLGYRGSGVLVKEKEQVKVKAKIGSVMASCTVLFKIILVLLSLSDSAVHVLSLSFGINYGQIANNLPSPSRVSVLLQTLNVSRVKLYDADPNVLQAFSNSQVDFIIGLGNENLQNMKDPLKAQAWIQQHVQPHLPQTKITCITVGNEILGGNDTQLMSNLLPAMQSVHGALVDLGLSKQVTVTTAHSLTILGNSYPPSSGSFRQDLAQYIQPILSFHAQVNSPFLINAYPYFAYKDNPGEVPLEYVLFQPNSGMVDSVTNLHYDNMLDAQIDAVYAAIKAMGHTDVEVRISETGWPSKGDPNEAGATPENAGLYNGNLMRKLEERKGTPAKPSVPIDIYVFALFNEDLKPGPASERNYGLYYPDGTPVYDIGFKGYLPQLIFTADSNKNNVLSIFNFLIFLTLQHMHEEFLKIFPGQKEFYSLTAE</sequence>
<dbReference type="InterPro" id="IPR000490">
    <property type="entry name" value="Glyco_hydro_17"/>
</dbReference>
<dbReference type="InterPro" id="IPR017853">
    <property type="entry name" value="GH"/>
</dbReference>
<dbReference type="FunFam" id="3.20.20.80:FF:000005">
    <property type="entry name" value="Glucan endo-1,3-beta-glucosidase 14"/>
    <property type="match status" value="1"/>
</dbReference>
<evidence type="ECO:0000313" key="10">
    <source>
        <dbReference type="EMBL" id="CAB4283268.1"/>
    </source>
</evidence>
<evidence type="ECO:0000256" key="7">
    <source>
        <dbReference type="ARBA" id="ARBA00033335"/>
    </source>
</evidence>
<comment type="similarity">
    <text evidence="2 9">Belongs to the glycosyl hydrolase 17 family.</text>
</comment>
<evidence type="ECO:0000256" key="2">
    <source>
        <dbReference type="ARBA" id="ARBA00008773"/>
    </source>
</evidence>
<gene>
    <name evidence="10" type="ORF">CURHAP_LOCUS37527</name>
</gene>
<name>A0A6J5VBI7_PRUAR</name>
<protein>
    <recommendedName>
        <fullName evidence="3">glucan endo-1,3-beta-D-glucosidase</fullName>
        <ecNumber evidence="3">3.2.1.39</ecNumber>
    </recommendedName>
    <alternativeName>
        <fullName evidence="7">(1-&gt;3)-beta-glucan endohydrolase</fullName>
    </alternativeName>
    <alternativeName>
        <fullName evidence="8">Beta-1,3-endoglucanase</fullName>
    </alternativeName>
</protein>
<dbReference type="EMBL" id="CAEKDK010000006">
    <property type="protein sequence ID" value="CAB4283268.1"/>
    <property type="molecule type" value="Genomic_DNA"/>
</dbReference>
<keyword evidence="6" id="KW-0326">Glycosidase</keyword>
<dbReference type="InterPro" id="IPR044965">
    <property type="entry name" value="Glyco_hydro_17_plant"/>
</dbReference>
<evidence type="ECO:0000256" key="1">
    <source>
        <dbReference type="ARBA" id="ARBA00000382"/>
    </source>
</evidence>
<accession>A0A6J5VBI7</accession>
<dbReference type="EC" id="3.2.1.39" evidence="3"/>
<dbReference type="GO" id="GO:0005975">
    <property type="term" value="P:carbohydrate metabolic process"/>
    <property type="evidence" value="ECO:0007669"/>
    <property type="project" value="InterPro"/>
</dbReference>
<evidence type="ECO:0000256" key="6">
    <source>
        <dbReference type="ARBA" id="ARBA00023295"/>
    </source>
</evidence>
<evidence type="ECO:0000256" key="5">
    <source>
        <dbReference type="ARBA" id="ARBA00022801"/>
    </source>
</evidence>
<dbReference type="PANTHER" id="PTHR32227">
    <property type="entry name" value="GLUCAN ENDO-1,3-BETA-GLUCOSIDASE BG1-RELATED-RELATED"/>
    <property type="match status" value="1"/>
</dbReference>
<evidence type="ECO:0000256" key="4">
    <source>
        <dbReference type="ARBA" id="ARBA00022729"/>
    </source>
</evidence>
<evidence type="ECO:0000256" key="9">
    <source>
        <dbReference type="RuleBase" id="RU004335"/>
    </source>
</evidence>
<dbReference type="Proteomes" id="UP000507222">
    <property type="component" value="Unassembled WGS sequence"/>
</dbReference>
<proteinExistence type="inferred from homology"/>
<dbReference type="Gene3D" id="3.20.20.80">
    <property type="entry name" value="Glycosidases"/>
    <property type="match status" value="1"/>
</dbReference>
<keyword evidence="4" id="KW-0732">Signal</keyword>
<evidence type="ECO:0000256" key="8">
    <source>
        <dbReference type="ARBA" id="ARBA00033417"/>
    </source>
</evidence>
<dbReference type="AlphaFoldDB" id="A0A6J5VBI7"/>
<reference evidence="10 11" key="1">
    <citation type="submission" date="2020-05" db="EMBL/GenBank/DDBJ databases">
        <authorList>
            <person name="Campoy J."/>
            <person name="Schneeberger K."/>
            <person name="Spophaly S."/>
        </authorList>
    </citation>
    <scope>NUCLEOTIDE SEQUENCE [LARGE SCALE GENOMIC DNA]</scope>
    <source>
        <strain evidence="10">PruArmRojPasFocal</strain>
    </source>
</reference>
<dbReference type="Pfam" id="PF00332">
    <property type="entry name" value="Glyco_hydro_17"/>
    <property type="match status" value="1"/>
</dbReference>
<comment type="catalytic activity">
    <reaction evidence="1">
        <text>Hydrolysis of (1-&gt;3)-beta-D-glucosidic linkages in (1-&gt;3)-beta-D-glucans.</text>
        <dbReference type="EC" id="3.2.1.39"/>
    </reaction>
</comment>
<evidence type="ECO:0000313" key="11">
    <source>
        <dbReference type="Proteomes" id="UP000507222"/>
    </source>
</evidence>
<dbReference type="SUPFAM" id="SSF51445">
    <property type="entry name" value="(Trans)glycosidases"/>
    <property type="match status" value="1"/>
</dbReference>
<evidence type="ECO:0000256" key="3">
    <source>
        <dbReference type="ARBA" id="ARBA00012780"/>
    </source>
</evidence>
<organism evidence="10 11">
    <name type="scientific">Prunus armeniaca</name>
    <name type="common">Apricot</name>
    <name type="synonym">Armeniaca vulgaris</name>
    <dbReference type="NCBI Taxonomy" id="36596"/>
    <lineage>
        <taxon>Eukaryota</taxon>
        <taxon>Viridiplantae</taxon>
        <taxon>Streptophyta</taxon>
        <taxon>Embryophyta</taxon>
        <taxon>Tracheophyta</taxon>
        <taxon>Spermatophyta</taxon>
        <taxon>Magnoliopsida</taxon>
        <taxon>eudicotyledons</taxon>
        <taxon>Gunneridae</taxon>
        <taxon>Pentapetalae</taxon>
        <taxon>rosids</taxon>
        <taxon>fabids</taxon>
        <taxon>Rosales</taxon>
        <taxon>Rosaceae</taxon>
        <taxon>Amygdaloideae</taxon>
        <taxon>Amygdaleae</taxon>
        <taxon>Prunus</taxon>
    </lineage>
</organism>
<keyword evidence="5" id="KW-0378">Hydrolase</keyword>